<dbReference type="SUPFAM" id="SSF48208">
    <property type="entry name" value="Six-hairpin glycosidases"/>
    <property type="match status" value="1"/>
</dbReference>
<name>A0A413VS03_9BACE</name>
<accession>A0A413VS03</accession>
<evidence type="ECO:0000313" key="5">
    <source>
        <dbReference type="Proteomes" id="UP000284379"/>
    </source>
</evidence>
<dbReference type="Proteomes" id="UP000284379">
    <property type="component" value="Unassembled WGS sequence"/>
</dbReference>
<dbReference type="PANTHER" id="PTHR31151">
    <property type="entry name" value="PROLINE-TRNA LIGASE (DUF1680)"/>
    <property type="match status" value="1"/>
</dbReference>
<organism evidence="4 5">
    <name type="scientific">Bacteroides nordii</name>
    <dbReference type="NCBI Taxonomy" id="291645"/>
    <lineage>
        <taxon>Bacteria</taxon>
        <taxon>Pseudomonadati</taxon>
        <taxon>Bacteroidota</taxon>
        <taxon>Bacteroidia</taxon>
        <taxon>Bacteroidales</taxon>
        <taxon>Bacteroidaceae</taxon>
        <taxon>Bacteroides</taxon>
    </lineage>
</organism>
<comment type="caution">
    <text evidence="4">The sequence shown here is derived from an EMBL/GenBank/DDBJ whole genome shotgun (WGS) entry which is preliminary data.</text>
</comment>
<dbReference type="Pfam" id="PF20736">
    <property type="entry name" value="Glyco_hydro127M"/>
    <property type="match status" value="1"/>
</dbReference>
<keyword evidence="1" id="KW-0812">Transmembrane</keyword>
<sequence length="708" mass="81505">MRMLRQMKCTFEQSDIGCWSYFCQVNFIIEMMMKNNGKLVIALTGLFGLLGCVQPLLKDNDIIELKYVPVPISDIQPEGWLKNQLDIMCDGSSGHLDEIYDKVKNDNAWLGGKGDAWEETPYWLDGAVPLAYLTKDKGLIAKVEKYINWSLDNQRPSGYFGPITTYERESGKLITTQIADKGEDWWPRMIMLKVMQQYYSATHDERVITFMSKYFQYQEEALKNISIGHWSEWSQARGIENINMILWLYRITRKNELLCLADRIRKQSFQWTEWFEKRDWVMGAAANQNGENWMERHSVNVAMAMKSPAIDYLRTGNTAFLAIQDRCFKDLMLLHGLPNGCISGDEDIHGNEPSQGTELCTIVESMYSLENIIAITGKNSYMDALERIAFNALPAQTTDDYNYKQYFQIPNQPQACLGSFDFSLTAYQGTSNVYGTASGYTCCYANMHQGWTKFTSSLWYSTPDEGIAALIYAPSRIITKLRDANLSIWEETNYPFEENIRFHFTLDKETVFPFHLRIPSWCEKAQIYINGQKGEVDGKDSLIVVNRKWKNGDVLELRLPMSIFISNWARNSHTVERGPLIYGLKIKERWEEGHSDIQGNYWSVFPESKWNYALHECVINDPATHIKVSYLDPVDSLFVWNQAHAPIELVAPAKQLPWWKSGESGVLKQPVTDREGYYKGLVGNNEEQICLIPYGCTKIRIVAFPVVR</sequence>
<dbReference type="InterPro" id="IPR012878">
    <property type="entry name" value="Beta-AFase-like_GH127_cat"/>
</dbReference>
<dbReference type="EMBL" id="QSGO01000004">
    <property type="protein sequence ID" value="RHB36395.1"/>
    <property type="molecule type" value="Genomic_DNA"/>
</dbReference>
<feature type="domain" description="Non-reducing end beta-L-arabinofuranosidase-like GH127 middle" evidence="3">
    <location>
        <begin position="467"/>
        <end position="561"/>
    </location>
</feature>
<dbReference type="InterPro" id="IPR049046">
    <property type="entry name" value="Beta-AFase-like_GH127_middle"/>
</dbReference>
<evidence type="ECO:0000256" key="1">
    <source>
        <dbReference type="SAM" id="Phobius"/>
    </source>
</evidence>
<dbReference type="PANTHER" id="PTHR31151:SF0">
    <property type="entry name" value="PROLINE-TRNA LIGASE (DUF1680)"/>
    <property type="match status" value="1"/>
</dbReference>
<gene>
    <name evidence="4" type="ORF">DW888_07080</name>
</gene>
<dbReference type="Pfam" id="PF07944">
    <property type="entry name" value="Beta-AFase-like_GH127_cat"/>
    <property type="match status" value="1"/>
</dbReference>
<evidence type="ECO:0000259" key="3">
    <source>
        <dbReference type="Pfam" id="PF20736"/>
    </source>
</evidence>
<dbReference type="GO" id="GO:0005975">
    <property type="term" value="P:carbohydrate metabolic process"/>
    <property type="evidence" value="ECO:0007669"/>
    <property type="project" value="InterPro"/>
</dbReference>
<feature type="domain" description="Non-reducing end beta-L-arabinofuranosidase-like GH127 catalytic" evidence="2">
    <location>
        <begin position="122"/>
        <end position="455"/>
    </location>
</feature>
<dbReference type="AlphaFoldDB" id="A0A413VS03"/>
<protein>
    <recommendedName>
        <fullName evidence="6">DUF1680 family protein</fullName>
    </recommendedName>
</protein>
<keyword evidence="1" id="KW-1133">Transmembrane helix</keyword>
<feature type="transmembrane region" description="Helical" evidence="1">
    <location>
        <begin position="39"/>
        <end position="57"/>
    </location>
</feature>
<dbReference type="InterPro" id="IPR008928">
    <property type="entry name" value="6-hairpin_glycosidase_sf"/>
</dbReference>
<evidence type="ECO:0000313" key="4">
    <source>
        <dbReference type="EMBL" id="RHB36395.1"/>
    </source>
</evidence>
<evidence type="ECO:0000259" key="2">
    <source>
        <dbReference type="Pfam" id="PF07944"/>
    </source>
</evidence>
<keyword evidence="1" id="KW-0472">Membrane</keyword>
<reference evidence="4 5" key="1">
    <citation type="submission" date="2018-08" db="EMBL/GenBank/DDBJ databases">
        <title>A genome reference for cultivated species of the human gut microbiota.</title>
        <authorList>
            <person name="Zou Y."/>
            <person name="Xue W."/>
            <person name="Luo G."/>
        </authorList>
    </citation>
    <scope>NUCLEOTIDE SEQUENCE [LARGE SCALE GENOMIC DNA]</scope>
    <source>
        <strain evidence="4 5">AM40-30BH</strain>
    </source>
</reference>
<evidence type="ECO:0008006" key="6">
    <source>
        <dbReference type="Google" id="ProtNLM"/>
    </source>
</evidence>
<proteinExistence type="predicted"/>